<dbReference type="Proteomes" id="UP000264217">
    <property type="component" value="Unassembled WGS sequence"/>
</dbReference>
<dbReference type="EMBL" id="QWDC01000002">
    <property type="protein sequence ID" value="RFZ92479.1"/>
    <property type="molecule type" value="Genomic_DNA"/>
</dbReference>
<dbReference type="InterPro" id="IPR050312">
    <property type="entry name" value="IolE/XylAMocC-like"/>
</dbReference>
<comment type="caution">
    <text evidence="2">The sequence shown here is derived from an EMBL/GenBank/DDBJ whole genome shotgun (WGS) entry which is preliminary data.</text>
</comment>
<dbReference type="AlphaFoldDB" id="A0A372NUY1"/>
<dbReference type="RefSeq" id="WP_117392188.1">
    <property type="nucleotide sequence ID" value="NZ_QWDC01000002.1"/>
</dbReference>
<dbReference type="PANTHER" id="PTHR12110:SF41">
    <property type="entry name" value="INOSOSE DEHYDRATASE"/>
    <property type="match status" value="1"/>
</dbReference>
<evidence type="ECO:0000313" key="3">
    <source>
        <dbReference type="Proteomes" id="UP000264217"/>
    </source>
</evidence>
<feature type="domain" description="Xylose isomerase-like TIM barrel" evidence="1">
    <location>
        <begin position="55"/>
        <end position="267"/>
    </location>
</feature>
<evidence type="ECO:0000259" key="1">
    <source>
        <dbReference type="Pfam" id="PF01261"/>
    </source>
</evidence>
<dbReference type="OrthoDB" id="9798407at2"/>
<dbReference type="InterPro" id="IPR013022">
    <property type="entry name" value="Xyl_isomerase-like_TIM-brl"/>
</dbReference>
<proteinExistence type="predicted"/>
<organism evidence="2 3">
    <name type="scientific">Mucilaginibacter conchicola</name>
    <dbReference type="NCBI Taxonomy" id="2303333"/>
    <lineage>
        <taxon>Bacteria</taxon>
        <taxon>Pseudomonadati</taxon>
        <taxon>Bacteroidota</taxon>
        <taxon>Sphingobacteriia</taxon>
        <taxon>Sphingobacteriales</taxon>
        <taxon>Sphingobacteriaceae</taxon>
        <taxon>Mucilaginibacter</taxon>
    </lineage>
</organism>
<keyword evidence="3" id="KW-1185">Reference proteome</keyword>
<reference evidence="2 3" key="1">
    <citation type="submission" date="2018-08" db="EMBL/GenBank/DDBJ databases">
        <title>Mucilaginibacter sp. MYSH2.</title>
        <authorList>
            <person name="Seo T."/>
        </authorList>
    </citation>
    <scope>NUCLEOTIDE SEQUENCE [LARGE SCALE GENOMIC DNA]</scope>
    <source>
        <strain evidence="2 3">MYSH2</strain>
    </source>
</reference>
<keyword evidence="2" id="KW-0413">Isomerase</keyword>
<accession>A0A372NUY1</accession>
<protein>
    <submittedName>
        <fullName evidence="2">Sugar phosphate isomerase/epimerase</fullName>
    </submittedName>
</protein>
<sequence length="292" mass="32877">MQTRREFIKTAGAGLAVTTVPDFFNISATMTQHHVAVQLYTLRDDLEKDFNGTLKRLAALGIKNVETAFWPKTVSVETAAAALKAHGFKVTSSHADIPTKENIQKLADAAKAYGTNRLIWHGWPEDKRYSSLEGTKELAKIYNESSKLAKDHGLRFGLHNHWWEYRNHVGGKLVYEVLNEELESDIFFETDVYWVKVAGHNPADILKKLKNRVQLIHIKDGPAVFNEKLIKDEPDPMSPVGQGALDVPSIIEACSDKVEWLVIELDKSAIDVYEALKQSKQYLSKFKSVSLT</sequence>
<dbReference type="Pfam" id="PF01261">
    <property type="entry name" value="AP_endonuc_2"/>
    <property type="match status" value="1"/>
</dbReference>
<evidence type="ECO:0000313" key="2">
    <source>
        <dbReference type="EMBL" id="RFZ92479.1"/>
    </source>
</evidence>
<gene>
    <name evidence="2" type="ORF">D0C36_13710</name>
</gene>
<name>A0A372NUY1_9SPHI</name>
<dbReference type="InterPro" id="IPR036237">
    <property type="entry name" value="Xyl_isomerase-like_sf"/>
</dbReference>
<dbReference type="PANTHER" id="PTHR12110">
    <property type="entry name" value="HYDROXYPYRUVATE ISOMERASE"/>
    <property type="match status" value="1"/>
</dbReference>
<dbReference type="Gene3D" id="3.20.20.150">
    <property type="entry name" value="Divalent-metal-dependent TIM barrel enzymes"/>
    <property type="match status" value="1"/>
</dbReference>
<dbReference type="GO" id="GO:0016853">
    <property type="term" value="F:isomerase activity"/>
    <property type="evidence" value="ECO:0007669"/>
    <property type="project" value="UniProtKB-KW"/>
</dbReference>
<dbReference type="SUPFAM" id="SSF51658">
    <property type="entry name" value="Xylose isomerase-like"/>
    <property type="match status" value="1"/>
</dbReference>